<feature type="transmembrane region" description="Helical" evidence="7">
    <location>
        <begin position="130"/>
        <end position="153"/>
    </location>
</feature>
<dbReference type="InterPro" id="IPR011701">
    <property type="entry name" value="MFS"/>
</dbReference>
<proteinExistence type="predicted"/>
<feature type="transmembrane region" description="Helical" evidence="7">
    <location>
        <begin position="159"/>
        <end position="182"/>
    </location>
</feature>
<keyword evidence="3" id="KW-1003">Cell membrane</keyword>
<dbReference type="Gene3D" id="1.20.1250.20">
    <property type="entry name" value="MFS general substrate transporter like domains"/>
    <property type="match status" value="1"/>
</dbReference>
<feature type="transmembrane region" description="Helical" evidence="7">
    <location>
        <begin position="235"/>
        <end position="254"/>
    </location>
</feature>
<feature type="transmembrane region" description="Helical" evidence="7">
    <location>
        <begin position="203"/>
        <end position="223"/>
    </location>
</feature>
<feature type="transmembrane region" description="Helical" evidence="7">
    <location>
        <begin position="274"/>
        <end position="293"/>
    </location>
</feature>
<feature type="transmembrane region" description="Helical" evidence="7">
    <location>
        <begin position="329"/>
        <end position="354"/>
    </location>
</feature>
<evidence type="ECO:0000313" key="10">
    <source>
        <dbReference type="Proteomes" id="UP001055911"/>
    </source>
</evidence>
<keyword evidence="10" id="KW-1185">Reference proteome</keyword>
<keyword evidence="4 7" id="KW-0812">Transmembrane</keyword>
<dbReference type="PANTHER" id="PTHR43124:SF3">
    <property type="entry name" value="CHLORAMPHENICOL EFFLUX PUMP RV0191"/>
    <property type="match status" value="1"/>
</dbReference>
<keyword evidence="6 7" id="KW-0472">Membrane</keyword>
<dbReference type="PROSITE" id="PS50850">
    <property type="entry name" value="MFS"/>
    <property type="match status" value="1"/>
</dbReference>
<feature type="domain" description="Major facilitator superfamily (MFS) profile" evidence="8">
    <location>
        <begin position="7"/>
        <end position="390"/>
    </location>
</feature>
<evidence type="ECO:0000256" key="4">
    <source>
        <dbReference type="ARBA" id="ARBA00022692"/>
    </source>
</evidence>
<dbReference type="CDD" id="cd17324">
    <property type="entry name" value="MFS_NepI_like"/>
    <property type="match status" value="1"/>
</dbReference>
<dbReference type="EMBL" id="CP097119">
    <property type="protein sequence ID" value="USS89794.1"/>
    <property type="molecule type" value="Genomic_DNA"/>
</dbReference>
<feature type="transmembrane region" description="Helical" evidence="7">
    <location>
        <begin position="299"/>
        <end position="317"/>
    </location>
</feature>
<evidence type="ECO:0000256" key="1">
    <source>
        <dbReference type="ARBA" id="ARBA00004651"/>
    </source>
</evidence>
<evidence type="ECO:0000313" key="9">
    <source>
        <dbReference type="EMBL" id="USS89794.1"/>
    </source>
</evidence>
<dbReference type="GO" id="GO:0022857">
    <property type="term" value="F:transmembrane transporter activity"/>
    <property type="evidence" value="ECO:0007669"/>
    <property type="project" value="InterPro"/>
</dbReference>
<dbReference type="PANTHER" id="PTHR43124">
    <property type="entry name" value="PURINE EFFLUX PUMP PBUE"/>
    <property type="match status" value="1"/>
</dbReference>
<dbReference type="SUPFAM" id="SSF103473">
    <property type="entry name" value="MFS general substrate transporter"/>
    <property type="match status" value="1"/>
</dbReference>
<evidence type="ECO:0000256" key="7">
    <source>
        <dbReference type="SAM" id="Phobius"/>
    </source>
</evidence>
<dbReference type="AlphaFoldDB" id="A0A9Q9E3D4"/>
<keyword evidence="5 7" id="KW-1133">Transmembrane helix</keyword>
<feature type="transmembrane region" description="Helical" evidence="7">
    <location>
        <begin position="360"/>
        <end position="381"/>
    </location>
</feature>
<dbReference type="Proteomes" id="UP001055911">
    <property type="component" value="Chromosome"/>
</dbReference>
<feature type="transmembrane region" description="Helical" evidence="7">
    <location>
        <begin position="76"/>
        <end position="96"/>
    </location>
</feature>
<sequence>MKAFKVQTLILIAIAFILGMSEFIIIGVLDNIAKTFQVSFASVGFLTTIFALIYAISTPILSLLIGKSSLKKVMNVVLGCFILGNLLATVASSFTMLTVARVITALVSGITISITITFATHIAPLSKRAWIVAWVFSGFSIASVFGVPVGTWLSGLFGWRLIFLIIAVLAGIVLLLFDFSLPGSLHQQPVKHFTEQFQILTDLRIQLGILIPVFNLGGVYVVYTYATPILTNHFGYSLTFVTFFLLLYGVASLLSNQYSGNLAAHNGLPRSIKFYTLQLVALLATSLFFNFSWVVLGAILIMGFTIYLAGSTLQLFYMSIAEADYPQSLVLASSFNPIFSNVGIAVGSACGGLIVDHLGMPSLGLGGALLTACGILTTWYLTHILTKQAK</sequence>
<organism evidence="9 10">
    <name type="scientific">Fructilactobacillus cliffordii</name>
    <dbReference type="NCBI Taxonomy" id="2940299"/>
    <lineage>
        <taxon>Bacteria</taxon>
        <taxon>Bacillati</taxon>
        <taxon>Bacillota</taxon>
        <taxon>Bacilli</taxon>
        <taxon>Lactobacillales</taxon>
        <taxon>Lactobacillaceae</taxon>
        <taxon>Fructilactobacillus</taxon>
    </lineage>
</organism>
<dbReference type="InterPro" id="IPR036259">
    <property type="entry name" value="MFS_trans_sf"/>
</dbReference>
<evidence type="ECO:0000256" key="6">
    <source>
        <dbReference type="ARBA" id="ARBA00023136"/>
    </source>
</evidence>
<dbReference type="InterPro" id="IPR020846">
    <property type="entry name" value="MFS_dom"/>
</dbReference>
<feature type="transmembrane region" description="Helical" evidence="7">
    <location>
        <begin position="102"/>
        <end position="123"/>
    </location>
</feature>
<evidence type="ECO:0000256" key="2">
    <source>
        <dbReference type="ARBA" id="ARBA00022448"/>
    </source>
</evidence>
<evidence type="ECO:0000256" key="3">
    <source>
        <dbReference type="ARBA" id="ARBA00022475"/>
    </source>
</evidence>
<reference evidence="9" key="1">
    <citation type="submission" date="2022-05" db="EMBL/GenBank/DDBJ databases">
        <authorList>
            <person name="Oliphant S.A."/>
            <person name="Watson-Haigh N.S."/>
            <person name="Sumby K.M."/>
            <person name="Gardner J.M."/>
            <person name="Jiranek V."/>
        </authorList>
    </citation>
    <scope>NUCLEOTIDE SEQUENCE</scope>
    <source>
        <strain evidence="9">KI4_B1</strain>
    </source>
</reference>
<protein>
    <submittedName>
        <fullName evidence="9">MFS transporter</fullName>
    </submittedName>
</protein>
<dbReference type="RefSeq" id="WP_252767341.1">
    <property type="nucleotide sequence ID" value="NZ_CP097117.1"/>
</dbReference>
<evidence type="ECO:0000259" key="8">
    <source>
        <dbReference type="PROSITE" id="PS50850"/>
    </source>
</evidence>
<dbReference type="InterPro" id="IPR050189">
    <property type="entry name" value="MFS_Efflux_Transporters"/>
</dbReference>
<accession>A0A9Q9E3D4</accession>
<feature type="transmembrane region" description="Helical" evidence="7">
    <location>
        <begin position="9"/>
        <end position="29"/>
    </location>
</feature>
<dbReference type="Pfam" id="PF07690">
    <property type="entry name" value="MFS_1"/>
    <property type="match status" value="1"/>
</dbReference>
<name>A0A9Q9E3D4_9LACO</name>
<gene>
    <name evidence="9" type="ORF">M3M40_03190</name>
</gene>
<comment type="subcellular location">
    <subcellularLocation>
        <location evidence="1">Cell membrane</location>
        <topology evidence="1">Multi-pass membrane protein</topology>
    </subcellularLocation>
</comment>
<evidence type="ECO:0000256" key="5">
    <source>
        <dbReference type="ARBA" id="ARBA00022989"/>
    </source>
</evidence>
<feature type="transmembrane region" description="Helical" evidence="7">
    <location>
        <begin position="41"/>
        <end position="64"/>
    </location>
</feature>
<keyword evidence="2" id="KW-0813">Transport</keyword>
<dbReference type="GO" id="GO:0005886">
    <property type="term" value="C:plasma membrane"/>
    <property type="evidence" value="ECO:0007669"/>
    <property type="project" value="UniProtKB-SubCell"/>
</dbReference>